<proteinExistence type="predicted"/>
<sequence length="125" mass="14657">MRQLKNHGKSRQENTSKRRVQSKPSNRGLRRENNPPPPASNKSTPSKRPLSKMLKHRSMNTEVRTYKMNDSSFKSTTDPDSLSENETDLETEMFMIDLPANYYYQNRLPDKKPPYLMNVQNRVKV</sequence>
<protein>
    <submittedName>
        <fullName evidence="2">Uncharacterized protein</fullName>
    </submittedName>
</protein>
<dbReference type="AlphaFoldDB" id="A0A8D8TWU0"/>
<dbReference type="EMBL" id="HBUF01468346">
    <property type="protein sequence ID" value="CAG6744491.1"/>
    <property type="molecule type" value="Transcribed_RNA"/>
</dbReference>
<feature type="compositionally biased region" description="Basic residues" evidence="1">
    <location>
        <begin position="49"/>
        <end position="58"/>
    </location>
</feature>
<organism evidence="2">
    <name type="scientific">Cacopsylla melanoneura</name>
    <dbReference type="NCBI Taxonomy" id="428564"/>
    <lineage>
        <taxon>Eukaryota</taxon>
        <taxon>Metazoa</taxon>
        <taxon>Ecdysozoa</taxon>
        <taxon>Arthropoda</taxon>
        <taxon>Hexapoda</taxon>
        <taxon>Insecta</taxon>
        <taxon>Pterygota</taxon>
        <taxon>Neoptera</taxon>
        <taxon>Paraneoptera</taxon>
        <taxon>Hemiptera</taxon>
        <taxon>Sternorrhyncha</taxon>
        <taxon>Psylloidea</taxon>
        <taxon>Psyllidae</taxon>
        <taxon>Psyllinae</taxon>
        <taxon>Cacopsylla</taxon>
    </lineage>
</organism>
<dbReference type="EMBL" id="HBUF01137313">
    <property type="protein sequence ID" value="CAG6645536.1"/>
    <property type="molecule type" value="Transcribed_RNA"/>
</dbReference>
<name>A0A8D8TWU0_9HEMI</name>
<accession>A0A8D8TWU0</accession>
<feature type="region of interest" description="Disordered" evidence="1">
    <location>
        <begin position="1"/>
        <end position="85"/>
    </location>
</feature>
<evidence type="ECO:0000256" key="1">
    <source>
        <dbReference type="SAM" id="MobiDB-lite"/>
    </source>
</evidence>
<evidence type="ECO:0000313" key="2">
    <source>
        <dbReference type="EMBL" id="CAG6691737.1"/>
    </source>
</evidence>
<dbReference type="EMBL" id="HBUF01304495">
    <property type="protein sequence ID" value="CAG6691737.1"/>
    <property type="molecule type" value="Transcribed_RNA"/>
</dbReference>
<reference evidence="2" key="1">
    <citation type="submission" date="2021-05" db="EMBL/GenBank/DDBJ databases">
        <authorList>
            <person name="Alioto T."/>
            <person name="Alioto T."/>
            <person name="Gomez Garrido J."/>
        </authorList>
    </citation>
    <scope>NUCLEOTIDE SEQUENCE</scope>
</reference>
<feature type="compositionally biased region" description="Polar residues" evidence="1">
    <location>
        <begin position="60"/>
        <end position="80"/>
    </location>
</feature>